<accession>A0A845UXL4</accession>
<evidence type="ECO:0000256" key="5">
    <source>
        <dbReference type="ARBA" id="ARBA00022679"/>
    </source>
</evidence>
<evidence type="ECO:0000256" key="1">
    <source>
        <dbReference type="ARBA" id="ARBA00006394"/>
    </source>
</evidence>
<dbReference type="EC" id="2.3.3.9" evidence="2"/>
<evidence type="ECO:0000256" key="4">
    <source>
        <dbReference type="ARBA" id="ARBA00022532"/>
    </source>
</evidence>
<evidence type="ECO:0000259" key="8">
    <source>
        <dbReference type="Pfam" id="PF01274"/>
    </source>
</evidence>
<dbReference type="PIRSF" id="PIRSF001363">
    <property type="entry name" value="Malate_synth"/>
    <property type="match status" value="1"/>
</dbReference>
<sequence>MNQSSQQHPSDSLRADAPEVELVASLPEAARPLFSQAMLNLLGELGRRYRPRVDALLEQREQRQQRFNAGESPDFDPSTASLREDDWTVAPIPADLRDRRVEITGPVDRKMIINALNSGARVFMADFEDSSTPTWGNMVDGQVNLFDAVRRTISLTQADGKHYELKQDPAVLIVRPRGWHLDEKHVLVDGRPIAGGIFDAAVYLFNNAQALLQQGSGPYLYLPKLEHWREAELWESVLTDIEKALQIEPGTIKVTVLIETLPAVFQMDEILHALKSRIVGLNCGRWDYIFSYIKCFQKHSDKVLPDRAQVTMKVPFLSAYSQLLIKTCHRRGAFAMGGMAAQIPIKGDEAANEAALQKVREDKEREAGNGHDGTWVAHPGLIPVAMEIFDRHLDGPNQLAVKREDVQVSADELVAPCTGSITEAGLRGNLNVAIRYMASWLDGQGCVPINHLMEDAATAEIARAQVWQWIRHPAGRLDDGRDIDLPLVRGWQAEELERIREDVGDQVFSAGQFQAAADLITEVTENDEFIPFLTLPGYDRLD</sequence>
<dbReference type="CDD" id="cd00727">
    <property type="entry name" value="malate_synt_A"/>
    <property type="match status" value="1"/>
</dbReference>
<evidence type="ECO:0000256" key="6">
    <source>
        <dbReference type="ARBA" id="ARBA00047918"/>
    </source>
</evidence>
<feature type="domain" description="Malate synthase N-terminal" evidence="9">
    <location>
        <begin position="22"/>
        <end position="80"/>
    </location>
</feature>
<reference evidence="11 12" key="1">
    <citation type="submission" date="2020-02" db="EMBL/GenBank/DDBJ databases">
        <authorList>
            <person name="Zhang X.-Y."/>
        </authorList>
    </citation>
    <scope>NUCLEOTIDE SEQUENCE [LARGE SCALE GENOMIC DNA]</scope>
    <source>
        <strain evidence="11 12">C33</strain>
    </source>
</reference>
<dbReference type="PANTHER" id="PTHR42902">
    <property type="entry name" value="MALATE SYNTHASE"/>
    <property type="match status" value="1"/>
</dbReference>
<dbReference type="Gene3D" id="1.20.1220.12">
    <property type="entry name" value="Malate synthase, domain III"/>
    <property type="match status" value="1"/>
</dbReference>
<dbReference type="Pfam" id="PF20656">
    <property type="entry name" value="MS_N"/>
    <property type="match status" value="1"/>
</dbReference>
<feature type="domain" description="Malate synthase TIM barrel" evidence="8">
    <location>
        <begin position="171"/>
        <end position="415"/>
    </location>
</feature>
<evidence type="ECO:0000256" key="3">
    <source>
        <dbReference type="ARBA" id="ARBA00022435"/>
    </source>
</evidence>
<comment type="similarity">
    <text evidence="1">Belongs to the malate synthase family.</text>
</comment>
<dbReference type="Pfam" id="PF20659">
    <property type="entry name" value="MS_C"/>
    <property type="match status" value="1"/>
</dbReference>
<dbReference type="PANTHER" id="PTHR42902:SF1">
    <property type="entry name" value="MALATE SYNTHASE 1-RELATED"/>
    <property type="match status" value="1"/>
</dbReference>
<dbReference type="RefSeq" id="WP_164209968.1">
    <property type="nucleotide sequence ID" value="NZ_JAAGSC010000031.1"/>
</dbReference>
<dbReference type="InterPro" id="IPR001465">
    <property type="entry name" value="Malate_synthase_TIM"/>
</dbReference>
<proteinExistence type="inferred from homology"/>
<dbReference type="SUPFAM" id="SSF51645">
    <property type="entry name" value="Malate synthase G"/>
    <property type="match status" value="1"/>
</dbReference>
<keyword evidence="12" id="KW-1185">Reference proteome</keyword>
<keyword evidence="3" id="KW-0329">Glyoxylate bypass</keyword>
<keyword evidence="4" id="KW-0816">Tricarboxylic acid cycle</keyword>
<organism evidence="11 12">
    <name type="scientific">Wenzhouxiangella limi</name>
    <dbReference type="NCBI Taxonomy" id="2707351"/>
    <lineage>
        <taxon>Bacteria</taxon>
        <taxon>Pseudomonadati</taxon>
        <taxon>Pseudomonadota</taxon>
        <taxon>Gammaproteobacteria</taxon>
        <taxon>Chromatiales</taxon>
        <taxon>Wenzhouxiangellaceae</taxon>
        <taxon>Wenzhouxiangella</taxon>
    </lineage>
</organism>
<dbReference type="InterPro" id="IPR044856">
    <property type="entry name" value="Malate_synth_C_sf"/>
</dbReference>
<evidence type="ECO:0000256" key="7">
    <source>
        <dbReference type="PIRSR" id="PIRSR001363-1"/>
    </source>
</evidence>
<comment type="caution">
    <text evidence="11">The sequence shown here is derived from an EMBL/GenBank/DDBJ whole genome shotgun (WGS) entry which is preliminary data.</text>
</comment>
<comment type="catalytic activity">
    <reaction evidence="6">
        <text>glyoxylate + acetyl-CoA + H2O = (S)-malate + CoA + H(+)</text>
        <dbReference type="Rhea" id="RHEA:18181"/>
        <dbReference type="ChEBI" id="CHEBI:15377"/>
        <dbReference type="ChEBI" id="CHEBI:15378"/>
        <dbReference type="ChEBI" id="CHEBI:15589"/>
        <dbReference type="ChEBI" id="CHEBI:36655"/>
        <dbReference type="ChEBI" id="CHEBI:57287"/>
        <dbReference type="ChEBI" id="CHEBI:57288"/>
        <dbReference type="EC" id="2.3.3.9"/>
    </reaction>
</comment>
<dbReference type="EMBL" id="JAAGSC010000031">
    <property type="protein sequence ID" value="NDY94600.1"/>
    <property type="molecule type" value="Genomic_DNA"/>
</dbReference>
<dbReference type="GO" id="GO:0005737">
    <property type="term" value="C:cytoplasm"/>
    <property type="evidence" value="ECO:0007669"/>
    <property type="project" value="TreeGrafter"/>
</dbReference>
<dbReference type="NCBIfam" id="TIGR01344">
    <property type="entry name" value="malate_syn_A"/>
    <property type="match status" value="1"/>
</dbReference>
<keyword evidence="5 11" id="KW-0808">Transferase</keyword>
<evidence type="ECO:0000259" key="10">
    <source>
        <dbReference type="Pfam" id="PF20659"/>
    </source>
</evidence>
<dbReference type="Pfam" id="PF01274">
    <property type="entry name" value="MS_TIM-barrel"/>
    <property type="match status" value="1"/>
</dbReference>
<protein>
    <recommendedName>
        <fullName evidence="2">malate synthase</fullName>
        <ecNumber evidence="2">2.3.3.9</ecNumber>
    </recommendedName>
</protein>
<feature type="active site" description="Proton acceptor" evidence="7">
    <location>
        <position position="175"/>
    </location>
</feature>
<keyword evidence="11" id="KW-0012">Acyltransferase</keyword>
<dbReference type="GO" id="GO:0006097">
    <property type="term" value="P:glyoxylate cycle"/>
    <property type="evidence" value="ECO:0007669"/>
    <property type="project" value="UniProtKB-KW"/>
</dbReference>
<dbReference type="GO" id="GO:0004474">
    <property type="term" value="F:malate synthase activity"/>
    <property type="evidence" value="ECO:0007669"/>
    <property type="project" value="UniProtKB-EC"/>
</dbReference>
<dbReference type="GO" id="GO:0006099">
    <property type="term" value="P:tricarboxylic acid cycle"/>
    <property type="evidence" value="ECO:0007669"/>
    <property type="project" value="UniProtKB-KW"/>
</dbReference>
<dbReference type="InterPro" id="IPR011076">
    <property type="entry name" value="Malate_synth_sf"/>
</dbReference>
<dbReference type="InterPro" id="IPR048356">
    <property type="entry name" value="MS_N"/>
</dbReference>
<dbReference type="InterPro" id="IPR046363">
    <property type="entry name" value="MS_N_TIM-barrel_dom"/>
</dbReference>
<evidence type="ECO:0000313" key="12">
    <source>
        <dbReference type="Proteomes" id="UP000484885"/>
    </source>
</evidence>
<dbReference type="Gene3D" id="3.20.20.360">
    <property type="entry name" value="Malate synthase, domain 3"/>
    <property type="match status" value="1"/>
</dbReference>
<dbReference type="AlphaFoldDB" id="A0A845UXL4"/>
<dbReference type="InterPro" id="IPR006252">
    <property type="entry name" value="Malate_synthA"/>
</dbReference>
<dbReference type="FunFam" id="3.20.20.360:FF:000001">
    <property type="entry name" value="Malate synthase"/>
    <property type="match status" value="1"/>
</dbReference>
<name>A0A845UXL4_9GAMM</name>
<feature type="domain" description="Malate synthase C-terminal" evidence="10">
    <location>
        <begin position="421"/>
        <end position="541"/>
    </location>
</feature>
<feature type="active site" description="Proton donor" evidence="7">
    <location>
        <position position="455"/>
    </location>
</feature>
<evidence type="ECO:0000313" key="11">
    <source>
        <dbReference type="EMBL" id="NDY94600.1"/>
    </source>
</evidence>
<gene>
    <name evidence="11" type="primary">aceB</name>
    <name evidence="11" type="ORF">G3I74_02500</name>
</gene>
<evidence type="ECO:0000256" key="2">
    <source>
        <dbReference type="ARBA" id="ARBA00012636"/>
    </source>
</evidence>
<dbReference type="FunFam" id="1.20.1220.12:FF:000001">
    <property type="entry name" value="Malate synthase"/>
    <property type="match status" value="1"/>
</dbReference>
<dbReference type="InterPro" id="IPR048355">
    <property type="entry name" value="MS_C"/>
</dbReference>
<evidence type="ECO:0000259" key="9">
    <source>
        <dbReference type="Pfam" id="PF20656"/>
    </source>
</evidence>
<dbReference type="Proteomes" id="UP000484885">
    <property type="component" value="Unassembled WGS sequence"/>
</dbReference>